<organism evidence="1 2">
    <name type="scientific">Gimesia chilikensis</name>
    <dbReference type="NCBI Taxonomy" id="2605989"/>
    <lineage>
        <taxon>Bacteria</taxon>
        <taxon>Pseudomonadati</taxon>
        <taxon>Planctomycetota</taxon>
        <taxon>Planctomycetia</taxon>
        <taxon>Planctomycetales</taxon>
        <taxon>Planctomycetaceae</taxon>
        <taxon>Gimesia</taxon>
    </lineage>
</organism>
<name>A0A517WJR1_9PLAN</name>
<dbReference type="EMBL" id="CP036347">
    <property type="protein sequence ID" value="QDU05480.1"/>
    <property type="molecule type" value="Genomic_DNA"/>
</dbReference>
<reference evidence="1 2" key="1">
    <citation type="submission" date="2019-02" db="EMBL/GenBank/DDBJ databases">
        <title>Deep-cultivation of Planctomycetes and their phenomic and genomic characterization uncovers novel biology.</title>
        <authorList>
            <person name="Wiegand S."/>
            <person name="Jogler M."/>
            <person name="Boedeker C."/>
            <person name="Pinto D."/>
            <person name="Vollmers J."/>
            <person name="Rivas-Marin E."/>
            <person name="Kohn T."/>
            <person name="Peeters S.H."/>
            <person name="Heuer A."/>
            <person name="Rast P."/>
            <person name="Oberbeckmann S."/>
            <person name="Bunk B."/>
            <person name="Jeske O."/>
            <person name="Meyerdierks A."/>
            <person name="Storesund J.E."/>
            <person name="Kallscheuer N."/>
            <person name="Luecker S."/>
            <person name="Lage O.M."/>
            <person name="Pohl T."/>
            <person name="Merkel B.J."/>
            <person name="Hornburger P."/>
            <person name="Mueller R.-W."/>
            <person name="Bruemmer F."/>
            <person name="Labrenz M."/>
            <person name="Spormann A.M."/>
            <person name="Op den Camp H."/>
            <person name="Overmann J."/>
            <person name="Amann R."/>
            <person name="Jetten M.S.M."/>
            <person name="Mascher T."/>
            <person name="Medema M.H."/>
            <person name="Devos D.P."/>
            <person name="Kaster A.-K."/>
            <person name="Ovreas L."/>
            <person name="Rohde M."/>
            <person name="Galperin M.Y."/>
            <person name="Jogler C."/>
        </authorList>
    </citation>
    <scope>NUCLEOTIDE SEQUENCE [LARGE SCALE GENOMIC DNA]</scope>
    <source>
        <strain evidence="1 2">V6</strain>
    </source>
</reference>
<evidence type="ECO:0000313" key="2">
    <source>
        <dbReference type="Proteomes" id="UP000320722"/>
    </source>
</evidence>
<dbReference type="AlphaFoldDB" id="A0A517WJR1"/>
<gene>
    <name evidence="1" type="ORF">V6x_52170</name>
</gene>
<proteinExistence type="predicted"/>
<dbReference type="Proteomes" id="UP000320722">
    <property type="component" value="Chromosome"/>
</dbReference>
<protein>
    <submittedName>
        <fullName evidence="1">Uncharacterized protein</fullName>
    </submittedName>
</protein>
<sequence>MPRYYGVMIDGGKAVIGNFTEEPKHLKIPNRPSDFPSLNLPFAEEARIHAINPLYAEWVSRTNMPIVIRVDDQGQAEAWFAEIVE</sequence>
<accession>A0A517WJR1</accession>
<evidence type="ECO:0000313" key="1">
    <source>
        <dbReference type="EMBL" id="QDU05480.1"/>
    </source>
</evidence>
<dbReference type="RefSeq" id="WP_145043818.1">
    <property type="nucleotide sequence ID" value="NZ_CP036347.1"/>
</dbReference>